<name>A0ABW2BDF6_9RHOB</name>
<evidence type="ECO:0000313" key="3">
    <source>
        <dbReference type="Proteomes" id="UP001596353"/>
    </source>
</evidence>
<accession>A0ABW2BDF6</accession>
<protein>
    <submittedName>
        <fullName evidence="2">Uncharacterized protein</fullName>
    </submittedName>
</protein>
<evidence type="ECO:0000256" key="1">
    <source>
        <dbReference type="SAM" id="MobiDB-lite"/>
    </source>
</evidence>
<keyword evidence="3" id="KW-1185">Reference proteome</keyword>
<sequence length="40" mass="4454">MKTMRRIVRAAFLGEDPGDLSSISNPETIQPIADLQKEKP</sequence>
<dbReference type="Proteomes" id="UP001596353">
    <property type="component" value="Unassembled WGS sequence"/>
</dbReference>
<organism evidence="2 3">
    <name type="scientific">Sulfitobacter porphyrae</name>
    <dbReference type="NCBI Taxonomy" id="1246864"/>
    <lineage>
        <taxon>Bacteria</taxon>
        <taxon>Pseudomonadati</taxon>
        <taxon>Pseudomonadota</taxon>
        <taxon>Alphaproteobacteria</taxon>
        <taxon>Rhodobacterales</taxon>
        <taxon>Roseobacteraceae</taxon>
        <taxon>Sulfitobacter</taxon>
    </lineage>
</organism>
<dbReference type="EMBL" id="JBHSWG010000007">
    <property type="protein sequence ID" value="MFC6762957.1"/>
    <property type="molecule type" value="Genomic_DNA"/>
</dbReference>
<evidence type="ECO:0000313" key="2">
    <source>
        <dbReference type="EMBL" id="MFC6762957.1"/>
    </source>
</evidence>
<gene>
    <name evidence="2" type="ORF">ACFQFQ_30545</name>
</gene>
<comment type="caution">
    <text evidence="2">The sequence shown here is derived from an EMBL/GenBank/DDBJ whole genome shotgun (WGS) entry which is preliminary data.</text>
</comment>
<proteinExistence type="predicted"/>
<reference evidence="3" key="1">
    <citation type="journal article" date="2019" name="Int. J. Syst. Evol. Microbiol.">
        <title>The Global Catalogue of Microorganisms (GCM) 10K type strain sequencing project: providing services to taxonomists for standard genome sequencing and annotation.</title>
        <authorList>
            <consortium name="The Broad Institute Genomics Platform"/>
            <consortium name="The Broad Institute Genome Sequencing Center for Infectious Disease"/>
            <person name="Wu L."/>
            <person name="Ma J."/>
        </authorList>
    </citation>
    <scope>NUCLEOTIDE SEQUENCE [LARGE SCALE GENOMIC DNA]</scope>
    <source>
        <strain evidence="3">CCUG 66188</strain>
    </source>
</reference>
<feature type="region of interest" description="Disordered" evidence="1">
    <location>
        <begin position="15"/>
        <end position="40"/>
    </location>
</feature>